<evidence type="ECO:0000313" key="1">
    <source>
        <dbReference type="EMBL" id="QHU28151.1"/>
    </source>
</evidence>
<dbReference type="InterPro" id="IPR045499">
    <property type="entry name" value="DUF6492"/>
</dbReference>
<dbReference type="AlphaFoldDB" id="A0A6C0LEL6"/>
<name>A0A6C0LEL6_9ZZZZ</name>
<proteinExistence type="predicted"/>
<organism evidence="1">
    <name type="scientific">viral metagenome</name>
    <dbReference type="NCBI Taxonomy" id="1070528"/>
    <lineage>
        <taxon>unclassified sequences</taxon>
        <taxon>metagenomes</taxon>
        <taxon>organismal metagenomes</taxon>
    </lineage>
</organism>
<dbReference type="EMBL" id="MN740471">
    <property type="protein sequence ID" value="QHU28151.1"/>
    <property type="molecule type" value="Genomic_DNA"/>
</dbReference>
<evidence type="ECO:0008006" key="2">
    <source>
        <dbReference type="Google" id="ProtNLM"/>
    </source>
</evidence>
<dbReference type="Pfam" id="PF20102">
    <property type="entry name" value="DUF6492"/>
    <property type="match status" value="1"/>
</dbReference>
<accession>A0A6C0LEL6</accession>
<protein>
    <recommendedName>
        <fullName evidence="2">Nucleotide-diphospho-sugar transferase domain-containing protein</fullName>
    </recommendedName>
</protein>
<sequence length="310" mass="37712">MRLYIIIVLYMNQSIDFVIPLHKNNIIFRTTIESIVENYKPTNIYIITNANSIQEICNHYKEWNIASTNLFFVDESTFFLEKFHMHKDDIEKMYSFIDENSREFGWWYQQILKLGAFQIIKHLSNPYIVWDSDLIVLDRWELYPCETVPFFQFAILQENAKNQWNQDEYYNSIKYLLGLDAAEPEKGTFVPHHFIFYHTILSSFFLEIEKKHEMNWIECIMRLSKSHYRFSEYKCIATYMKSAFAEYLHYHTFDEYGKRGIRYRNCEEILSKIYEYCLVDKYGLSYSEMNHFINNYYHVKPSYIQLEHVI</sequence>
<reference evidence="1" key="1">
    <citation type="journal article" date="2020" name="Nature">
        <title>Giant virus diversity and host interactions through global metagenomics.</title>
        <authorList>
            <person name="Schulz F."/>
            <person name="Roux S."/>
            <person name="Paez-Espino D."/>
            <person name="Jungbluth S."/>
            <person name="Walsh D.A."/>
            <person name="Denef V.J."/>
            <person name="McMahon K.D."/>
            <person name="Konstantinidis K.T."/>
            <person name="Eloe-Fadrosh E.A."/>
            <person name="Kyrpides N.C."/>
            <person name="Woyke T."/>
        </authorList>
    </citation>
    <scope>NUCLEOTIDE SEQUENCE</scope>
    <source>
        <strain evidence="1">GVMAG-M-3300027770-73</strain>
    </source>
</reference>